<evidence type="ECO:0000313" key="1">
    <source>
        <dbReference type="EMBL" id="ORW79564.1"/>
    </source>
</evidence>
<sequence>MSSVNPEVQQALDFADKLSDRLMSSLDQMRTYTAERVSKDREIAVKVDMNGELVDLWLKPGVLDRKTAAAIAKDISRLAAAASEEAAAEVLRLYRESDVLTDQTADAREESR</sequence>
<name>A0A1X2CUN2_9MYCO</name>
<dbReference type="STRING" id="486698.AWC22_18690"/>
<comment type="caution">
    <text evidence="1">The sequence shown here is derived from an EMBL/GenBank/DDBJ whole genome shotgun (WGS) entry which is preliminary data.</text>
</comment>
<dbReference type="OrthoDB" id="4745049at2"/>
<gene>
    <name evidence="1" type="ORF">AWC22_18690</name>
</gene>
<evidence type="ECO:0000313" key="2">
    <source>
        <dbReference type="Proteomes" id="UP000193087"/>
    </source>
</evidence>
<proteinExistence type="predicted"/>
<evidence type="ECO:0008006" key="3">
    <source>
        <dbReference type="Google" id="ProtNLM"/>
    </source>
</evidence>
<dbReference type="EMBL" id="LQPQ01000073">
    <property type="protein sequence ID" value="ORW79564.1"/>
    <property type="molecule type" value="Genomic_DNA"/>
</dbReference>
<keyword evidence="2" id="KW-1185">Reference proteome</keyword>
<dbReference type="Proteomes" id="UP000193087">
    <property type="component" value="Unassembled WGS sequence"/>
</dbReference>
<dbReference type="AlphaFoldDB" id="A0A1X2CUN2"/>
<reference evidence="1 2" key="1">
    <citation type="submission" date="2016-01" db="EMBL/GenBank/DDBJ databases">
        <title>The new phylogeny of the genus Mycobacterium.</title>
        <authorList>
            <person name="Tarcisio F."/>
            <person name="Conor M."/>
            <person name="Antonella G."/>
            <person name="Elisabetta G."/>
            <person name="Giulia F.S."/>
            <person name="Sara T."/>
            <person name="Anna F."/>
            <person name="Clotilde B."/>
            <person name="Roberto B."/>
            <person name="Veronica D.S."/>
            <person name="Fabio R."/>
            <person name="Monica P."/>
            <person name="Olivier J."/>
            <person name="Enrico T."/>
            <person name="Nicola S."/>
        </authorList>
    </citation>
    <scope>NUCLEOTIDE SEQUENCE [LARGE SCALE GENOMIC DNA]</scope>
    <source>
        <strain evidence="1 2">DSM 45176</strain>
    </source>
</reference>
<dbReference type="GeneID" id="93495136"/>
<accession>A0A1X2CUN2</accession>
<protein>
    <recommendedName>
        <fullName evidence="3">Nucleoid-associated protein YbaB</fullName>
    </recommendedName>
</protein>
<organism evidence="1 2">
    <name type="scientific">Mycobacterium riyadhense</name>
    <dbReference type="NCBI Taxonomy" id="486698"/>
    <lineage>
        <taxon>Bacteria</taxon>
        <taxon>Bacillati</taxon>
        <taxon>Actinomycetota</taxon>
        <taxon>Actinomycetes</taxon>
        <taxon>Mycobacteriales</taxon>
        <taxon>Mycobacteriaceae</taxon>
        <taxon>Mycobacterium</taxon>
    </lineage>
</organism>
<dbReference type="RefSeq" id="WP_085250491.1">
    <property type="nucleotide sequence ID" value="NZ_CAJMWI010000001.1"/>
</dbReference>